<dbReference type="EMBL" id="CH236954">
    <property type="protein sequence ID" value="EAL23917.1"/>
    <property type="molecule type" value="Genomic_DNA"/>
</dbReference>
<reference evidence="2" key="1">
    <citation type="journal article" date="2003" name="Science">
        <title>Human chromosome 7: DNA sequence and biology.</title>
        <authorList>
            <person name="Scherer S.W."/>
            <person name="Cheung J."/>
            <person name="MacDonald J.R."/>
            <person name="Osborne L.R."/>
            <person name="Nakabayashi K."/>
            <person name="Herbrick J.A."/>
            <person name="Carson A.R."/>
            <person name="Parker-Katiraee L."/>
            <person name="Skaug J."/>
            <person name="Khaja R."/>
            <person name="Zhang J."/>
            <person name="Hudek A.K."/>
            <person name="Li M."/>
            <person name="Haddad M."/>
            <person name="Duggan G.E."/>
            <person name="Fernandez B.A."/>
            <person name="Kanematsu E."/>
            <person name="Gentles S."/>
            <person name="Christopoulos C.C."/>
            <person name="Choufani S."/>
            <person name="Kwasnicka D."/>
            <person name="Zheng X.H."/>
            <person name="Lai Z."/>
            <person name="Nusskern D."/>
            <person name="Zhang Q."/>
            <person name="Gu Z."/>
            <person name="Lu F."/>
            <person name="Zeesman S."/>
            <person name="Nowaczyk M.J."/>
            <person name="Teshima I."/>
            <person name="Chitayat D."/>
            <person name="Shuman C."/>
            <person name="Weksberg R."/>
            <person name="Zackai E.H."/>
            <person name="Grebe T.A."/>
            <person name="Cox S.R."/>
            <person name="Kirkpatrick S.J."/>
            <person name="Rahman N."/>
            <person name="Friedman J.M."/>
            <person name="Heng H.H."/>
            <person name="Pelicci P.G."/>
            <person name="Lo-Coco F."/>
            <person name="Belloni E."/>
            <person name="Shaffer L.G."/>
            <person name="Pober B."/>
            <person name="Morton C.C."/>
            <person name="Gusella J.F."/>
            <person name="Bruns G.A."/>
            <person name="Korf B.R."/>
            <person name="Quade B.J."/>
            <person name="Ligon A.H."/>
            <person name="Ferguson H."/>
            <person name="Higgins A.W."/>
            <person name="Leach N.T."/>
            <person name="Herrick S.R."/>
            <person name="Lemyre E."/>
            <person name="Farra C.G."/>
            <person name="Kim H.G."/>
            <person name="Summers A.M."/>
            <person name="Gripp K.W."/>
            <person name="Roberts W."/>
            <person name="Szatmari P."/>
            <person name="Winsor E.J."/>
            <person name="Grzeschik K.H."/>
            <person name="Teebi A."/>
            <person name="Minassian B.A."/>
            <person name="Kere J."/>
            <person name="Armengol L."/>
            <person name="Pujana M.A."/>
            <person name="Estivill X."/>
            <person name="Wilson M.D."/>
            <person name="Koop B.F."/>
            <person name="Tosi S."/>
            <person name="Moore G.E."/>
            <person name="Boright A.P."/>
            <person name="Zlotorynski E."/>
            <person name="Kerem B."/>
            <person name="Kroisel P.M."/>
            <person name="Petek E."/>
            <person name="Oscier D.G."/>
            <person name="Mould S.J."/>
            <person name="Dohner H."/>
            <person name="Dohner K."/>
            <person name="Rommens J.M."/>
            <person name="Vincent J.B."/>
            <person name="Venter J.C."/>
            <person name="Li P.W."/>
            <person name="Mural R.J."/>
            <person name="Adams M.D."/>
            <person name="Tsui L.C."/>
        </authorList>
    </citation>
    <scope>NUCLEOTIDE SEQUENCE [LARGE SCALE GENOMIC DNA]</scope>
</reference>
<accession>A4D240</accession>
<name>A4D240_HUMAN</name>
<gene>
    <name evidence="2" type="primary">LOC285889</name>
    <name evidence="2" type="ORF">tcag7.571</name>
</gene>
<feature type="region of interest" description="Disordered" evidence="1">
    <location>
        <begin position="21"/>
        <end position="67"/>
    </location>
</feature>
<proteinExistence type="predicted"/>
<dbReference type="AlphaFoldDB" id="A4D240"/>
<feature type="compositionally biased region" description="Basic and acidic residues" evidence="1">
    <location>
        <begin position="46"/>
        <end position="60"/>
    </location>
</feature>
<evidence type="ECO:0000313" key="2">
    <source>
        <dbReference type="EMBL" id="EAL23917.1"/>
    </source>
</evidence>
<reference evidence="2" key="2">
    <citation type="submission" date="2004-06" db="EMBL/GenBank/DDBJ databases">
        <authorList>
            <person name="Scherer S.W."/>
            <person name="Cheung J."/>
            <person name="MacDonald J.R."/>
            <person name="Osborne L.R."/>
            <person name="Nakabayashi K."/>
            <person name="Herbrick J.-A."/>
            <person name="Carson A.R."/>
            <person name="Parker-Katiraee L."/>
            <person name="Skaug J."/>
            <person name="Khaja R."/>
            <person name="Zhang J."/>
            <person name="Hudek A.K."/>
            <person name="Li M."/>
            <person name="Haddad M."/>
            <person name="Duggan G.E."/>
            <person name="Fernandez B.A."/>
            <person name="Kanematsu E."/>
            <person name="Gentles S."/>
            <person name="Christopoulos C.C."/>
            <person name="Choufani S."/>
            <person name="Kwasnicka D."/>
            <person name="Zheng X.H."/>
            <person name="Nusskern D."/>
            <person name="Zhang Q."/>
            <person name="Gu Z."/>
            <person name="Lu F."/>
            <person name="Zeesman S."/>
            <person name="Teshima I."/>
            <person name="Chitayat D."/>
            <person name="Shuman C."/>
            <person name="Weksberg R."/>
            <person name="Zackai E.H."/>
            <person name="Grebe T.A."/>
            <person name="Cox S.R."/>
            <person name="Kirkpatrick S.J."/>
            <person name="Rahman N."/>
            <person name="Friedman J.M."/>
            <person name="Heng H.H.Q."/>
            <person name="Pelicci P."/>
            <person name="Lococo F."/>
            <person name="Belloni E."/>
            <person name="Shaffer L.G."/>
            <person name="Morton C.C."/>
            <person name="Pober B."/>
            <person name="Gusella J."/>
            <person name="Bruns G."/>
            <person name="Korf B.R."/>
            <person name="Quade B.J."/>
            <person name="Ligon A.H."/>
            <person name="Ferguson H."/>
            <person name="Higgins A.W."/>
            <person name="Leach N.T."/>
            <person name="Herrick S.R."/>
            <person name="Lemyre E."/>
            <person name="Farra C.G."/>
            <person name="Kim H.-G."/>
            <person name="Summers A.M."/>
            <person name="Gripp K.W."/>
            <person name="Roberts W."/>
            <person name="Szatmari P."/>
            <person name="Winsor E.J.T."/>
            <person name="Grzeschik K.-H."/>
            <person name="Teebi A."/>
            <person name="Minassian B.A."/>
            <person name="Kere J."/>
            <person name="Armengol L."/>
            <person name="Pujana M.Angel."/>
            <person name="Estivill X."/>
            <person name="Wilson M.D."/>
            <person name="Koop B.F."/>
            <person name="Tosi S."/>
            <person name="Moore G.E."/>
            <person name="Boright A.P."/>
            <person name="Zlotorynski E."/>
            <person name="Kerem B."/>
            <person name="Kroisel P.M."/>
            <person name="Petek E."/>
            <person name="Oscier D.G."/>
            <person name="Mould S.J."/>
            <person name="Doehner H."/>
            <person name="Doehner K."/>
            <person name="Rommens J.M."/>
            <person name="Vincent J.B."/>
            <person name="Venter J.C."/>
            <person name="Li P.W."/>
            <person name="Mural R.J."/>
            <person name="Adams M.D."/>
            <person name="Tsui L.-C."/>
        </authorList>
    </citation>
    <scope>NUCLEOTIDE SEQUENCE</scope>
</reference>
<sequence length="116" mass="13069">MGPHSDKRVFADVIKDLKMKSSWTNQVGPRPHDTDRDTGRVPCDSGGRDWSDVSVPKEHQGLPAAPRRRWDGADALQSLQKEPNLILDFRPAELGENAFLFEVTKFVVICESSPRR</sequence>
<evidence type="ECO:0000256" key="1">
    <source>
        <dbReference type="SAM" id="MobiDB-lite"/>
    </source>
</evidence>
<feature type="compositionally biased region" description="Basic and acidic residues" evidence="1">
    <location>
        <begin position="30"/>
        <end position="39"/>
    </location>
</feature>
<protein>
    <submittedName>
        <fullName evidence="2">Uncharacterized protein LOC285889</fullName>
    </submittedName>
</protein>
<dbReference type="GeneCards" id="LOC285889"/>
<organism evidence="2">
    <name type="scientific">Homo sapiens</name>
    <name type="common">Human</name>
    <dbReference type="NCBI Taxonomy" id="9606"/>
    <lineage>
        <taxon>Eukaryota</taxon>
        <taxon>Metazoa</taxon>
        <taxon>Chordata</taxon>
        <taxon>Craniata</taxon>
        <taxon>Vertebrata</taxon>
        <taxon>Euteleostomi</taxon>
        <taxon>Mammalia</taxon>
        <taxon>Eutheria</taxon>
        <taxon>Euarchontoglires</taxon>
        <taxon>Primates</taxon>
        <taxon>Haplorrhini</taxon>
        <taxon>Catarrhini</taxon>
        <taxon>Hominidae</taxon>
        <taxon>Homo</taxon>
    </lineage>
</organism>